<dbReference type="Proteomes" id="UP001500689">
    <property type="component" value="Unassembled WGS sequence"/>
</dbReference>
<proteinExistence type="predicted"/>
<accession>A0ABP6X870</accession>
<organism evidence="2 3">
    <name type="scientific">Amycolatopsis ultiminotia</name>
    <dbReference type="NCBI Taxonomy" id="543629"/>
    <lineage>
        <taxon>Bacteria</taxon>
        <taxon>Bacillati</taxon>
        <taxon>Actinomycetota</taxon>
        <taxon>Actinomycetes</taxon>
        <taxon>Pseudonocardiales</taxon>
        <taxon>Pseudonocardiaceae</taxon>
        <taxon>Amycolatopsis</taxon>
    </lineage>
</organism>
<evidence type="ECO:0000256" key="1">
    <source>
        <dbReference type="SAM" id="MobiDB-lite"/>
    </source>
</evidence>
<feature type="compositionally biased region" description="Basic and acidic residues" evidence="1">
    <location>
        <begin position="22"/>
        <end position="35"/>
    </location>
</feature>
<gene>
    <name evidence="2" type="ORF">GCM10022222_52130</name>
</gene>
<feature type="region of interest" description="Disordered" evidence="1">
    <location>
        <begin position="22"/>
        <end position="51"/>
    </location>
</feature>
<evidence type="ECO:0000313" key="3">
    <source>
        <dbReference type="Proteomes" id="UP001500689"/>
    </source>
</evidence>
<keyword evidence="3" id="KW-1185">Reference proteome</keyword>
<reference evidence="3" key="1">
    <citation type="journal article" date="2019" name="Int. J. Syst. Evol. Microbiol.">
        <title>The Global Catalogue of Microorganisms (GCM) 10K type strain sequencing project: providing services to taxonomists for standard genome sequencing and annotation.</title>
        <authorList>
            <consortium name="The Broad Institute Genomics Platform"/>
            <consortium name="The Broad Institute Genome Sequencing Center for Infectious Disease"/>
            <person name="Wu L."/>
            <person name="Ma J."/>
        </authorList>
    </citation>
    <scope>NUCLEOTIDE SEQUENCE [LARGE SCALE GENOMIC DNA]</scope>
    <source>
        <strain evidence="3">JCM 16898</strain>
    </source>
</reference>
<sequence>MPLAPPAWQALITESAITLESENKSPRTIRDHTDAVRSFPPGSRTPDADASAWLTDVPPAPNEPSQYQPRHVKCWIAYQPATTSPGNANHNYRALHTWLLQEDEIGTNPMTRMKPPHIPTQPVTFRKSPISTSSTSTPPATPSTSSRRATNGEASRSALPPAKRPAAISAYAADTQPPNSPTVLDSPTQPKN</sequence>
<feature type="compositionally biased region" description="Polar residues" evidence="1">
    <location>
        <begin position="181"/>
        <end position="192"/>
    </location>
</feature>
<protein>
    <submittedName>
        <fullName evidence="2">Uncharacterized protein</fullName>
    </submittedName>
</protein>
<feature type="region of interest" description="Disordered" evidence="1">
    <location>
        <begin position="107"/>
        <end position="192"/>
    </location>
</feature>
<name>A0ABP6X870_9PSEU</name>
<feature type="compositionally biased region" description="Low complexity" evidence="1">
    <location>
        <begin position="128"/>
        <end position="149"/>
    </location>
</feature>
<evidence type="ECO:0000313" key="2">
    <source>
        <dbReference type="EMBL" id="GAA3561952.1"/>
    </source>
</evidence>
<dbReference type="EMBL" id="BAAAZN010000012">
    <property type="protein sequence ID" value="GAA3561952.1"/>
    <property type="molecule type" value="Genomic_DNA"/>
</dbReference>
<comment type="caution">
    <text evidence="2">The sequence shown here is derived from an EMBL/GenBank/DDBJ whole genome shotgun (WGS) entry which is preliminary data.</text>
</comment>